<evidence type="ECO:0000313" key="3">
    <source>
        <dbReference type="EMBL" id="CDW72693.1"/>
    </source>
</evidence>
<protein>
    <recommendedName>
        <fullName evidence="5">EF-hand domain-containing protein</fullName>
    </recommendedName>
</protein>
<organism evidence="3 4">
    <name type="scientific">Stylonychia lemnae</name>
    <name type="common">Ciliate</name>
    <dbReference type="NCBI Taxonomy" id="5949"/>
    <lineage>
        <taxon>Eukaryota</taxon>
        <taxon>Sar</taxon>
        <taxon>Alveolata</taxon>
        <taxon>Ciliophora</taxon>
        <taxon>Intramacronucleata</taxon>
        <taxon>Spirotrichea</taxon>
        <taxon>Stichotrichia</taxon>
        <taxon>Sporadotrichida</taxon>
        <taxon>Oxytrichidae</taxon>
        <taxon>Stylonychinae</taxon>
        <taxon>Stylonychia</taxon>
    </lineage>
</organism>
<dbReference type="PROSITE" id="PS00018">
    <property type="entry name" value="EF_HAND_1"/>
    <property type="match status" value="1"/>
</dbReference>
<dbReference type="OrthoDB" id="313365at2759"/>
<dbReference type="AlphaFoldDB" id="A0A077ZS13"/>
<dbReference type="InParanoid" id="A0A077ZS13"/>
<evidence type="ECO:0008006" key="5">
    <source>
        <dbReference type="Google" id="ProtNLM"/>
    </source>
</evidence>
<evidence type="ECO:0000313" key="4">
    <source>
        <dbReference type="Proteomes" id="UP000039865"/>
    </source>
</evidence>
<dbReference type="Proteomes" id="UP000039865">
    <property type="component" value="Unassembled WGS sequence"/>
</dbReference>
<feature type="region of interest" description="Disordered" evidence="2">
    <location>
        <begin position="1"/>
        <end position="35"/>
    </location>
</feature>
<evidence type="ECO:0000256" key="1">
    <source>
        <dbReference type="ARBA" id="ARBA00022837"/>
    </source>
</evidence>
<dbReference type="EMBL" id="CCKQ01001580">
    <property type="protein sequence ID" value="CDW72693.1"/>
    <property type="molecule type" value="Genomic_DNA"/>
</dbReference>
<reference evidence="3 4" key="1">
    <citation type="submission" date="2014-06" db="EMBL/GenBank/DDBJ databases">
        <authorList>
            <person name="Swart Estienne"/>
        </authorList>
    </citation>
    <scope>NUCLEOTIDE SEQUENCE [LARGE SCALE GENOMIC DNA]</scope>
    <source>
        <strain evidence="3 4">130c</strain>
    </source>
</reference>
<feature type="region of interest" description="Disordered" evidence="2">
    <location>
        <begin position="231"/>
        <end position="259"/>
    </location>
</feature>
<feature type="compositionally biased region" description="Basic and acidic residues" evidence="2">
    <location>
        <begin position="232"/>
        <end position="247"/>
    </location>
</feature>
<keyword evidence="1" id="KW-0106">Calcium</keyword>
<dbReference type="InterPro" id="IPR018247">
    <property type="entry name" value="EF_Hand_1_Ca_BS"/>
</dbReference>
<accession>A0A077ZS13</accession>
<dbReference type="InterPro" id="IPR011992">
    <property type="entry name" value="EF-hand-dom_pair"/>
</dbReference>
<feature type="compositionally biased region" description="Polar residues" evidence="2">
    <location>
        <begin position="7"/>
        <end position="17"/>
    </location>
</feature>
<name>A0A077ZS13_STYLE</name>
<proteinExistence type="predicted"/>
<evidence type="ECO:0000256" key="2">
    <source>
        <dbReference type="SAM" id="MobiDB-lite"/>
    </source>
</evidence>
<keyword evidence="4" id="KW-1185">Reference proteome</keyword>
<gene>
    <name evidence="3" type="primary">Contig11172.g11934</name>
    <name evidence="3" type="ORF">STYLEM_1657</name>
</gene>
<dbReference type="SUPFAM" id="SSF47473">
    <property type="entry name" value="EF-hand"/>
    <property type="match status" value="1"/>
</dbReference>
<sequence>MGGQSGVMKSNPSNQDVGMSVGSMPSRGHLGVGAHQQQANNQNNLYAQSKQNQLFDKKNDPNFPTPLEIEQFQSQCKFKKFKIYIDLTKHQQQTLREQKVSALDLRMREVLQTFTDFKKILDEEFKTSSKPADTLTSYMFESMLQSTTRNQNVVVLVLLQIVMFELCDDDDDGCMRPAEILQMLQRVERIFARECSRVELQSSVLIHQIADQKAEQNFHFIMGMIKHQNIKKQQEQAKREQSQKDIKNSQGGGAGGAVDSKQAVGEGIISSTYDLDEDNLITYREFMSAIKGLKNSLYKSILPRTLSFVYELNSIFRKHHFIDEGHSEMFGGKHPLSKVGGQQLKDIPNDAKKEYLEMYRPPGIIKTIETAINAKTLLEDKVVNTVPMRNLYRRGKDEKKDERNERIMGNTISGQGAAQAYNAGNDQKGITQKYQEVFQVHVRPENPNGLNFQELYQENLPPEARELDDYVKKFKDKDTSKDKEIQRYQNNAKEKLRRVQNLVPENKIQISALRLEEDADFGDRRGNKMMKAMNGPLVLNQKIKDEEMIERLKDEYGDKK</sequence>